<evidence type="ECO:0008006" key="10">
    <source>
        <dbReference type="Google" id="ProtNLM"/>
    </source>
</evidence>
<comment type="caution">
    <text evidence="8">The sequence shown here is derived from an EMBL/GenBank/DDBJ whole genome shotgun (WGS) entry which is preliminary data.</text>
</comment>
<name>A0AAN5AJG9_9BACT</name>
<evidence type="ECO:0000313" key="9">
    <source>
        <dbReference type="Proteomes" id="UP001310022"/>
    </source>
</evidence>
<evidence type="ECO:0000256" key="2">
    <source>
        <dbReference type="ARBA" id="ARBA00006679"/>
    </source>
</evidence>
<organism evidence="8 9">
    <name type="scientific">Persicobacter diffluens</name>
    <dbReference type="NCBI Taxonomy" id="981"/>
    <lineage>
        <taxon>Bacteria</taxon>
        <taxon>Pseudomonadati</taxon>
        <taxon>Bacteroidota</taxon>
        <taxon>Cytophagia</taxon>
        <taxon>Cytophagales</taxon>
        <taxon>Persicobacteraceae</taxon>
        <taxon>Persicobacter</taxon>
    </lineage>
</organism>
<feature type="transmembrane region" description="Helical" evidence="7">
    <location>
        <begin position="42"/>
        <end position="69"/>
    </location>
</feature>
<comment type="similarity">
    <text evidence="2">Belongs to the DoxX family.</text>
</comment>
<proteinExistence type="inferred from homology"/>
<feature type="transmembrane region" description="Helical" evidence="7">
    <location>
        <begin position="12"/>
        <end position="30"/>
    </location>
</feature>
<comment type="subcellular location">
    <subcellularLocation>
        <location evidence="1">Cell membrane</location>
        <topology evidence="1">Multi-pass membrane protein</topology>
    </subcellularLocation>
</comment>
<keyword evidence="9" id="KW-1185">Reference proteome</keyword>
<dbReference type="InterPro" id="IPR032808">
    <property type="entry name" value="DoxX"/>
</dbReference>
<accession>A0AAN5AJG9</accession>
<evidence type="ECO:0000256" key="6">
    <source>
        <dbReference type="ARBA" id="ARBA00023136"/>
    </source>
</evidence>
<keyword evidence="5 7" id="KW-1133">Transmembrane helix</keyword>
<keyword evidence="4 7" id="KW-0812">Transmembrane</keyword>
<reference evidence="8 9" key="1">
    <citation type="submission" date="2021-12" db="EMBL/GenBank/DDBJ databases">
        <title>Genome sequencing of bacteria with rrn-lacking chromosome and rrn-plasmid.</title>
        <authorList>
            <person name="Anda M."/>
            <person name="Iwasaki W."/>
        </authorList>
    </citation>
    <scope>NUCLEOTIDE SEQUENCE [LARGE SCALE GENOMIC DNA]</scope>
    <source>
        <strain evidence="8 9">NBRC 15940</strain>
    </source>
</reference>
<dbReference type="AlphaFoldDB" id="A0AAN5AJG9"/>
<dbReference type="EMBL" id="BQKE01000001">
    <property type="protein sequence ID" value="GJM61630.1"/>
    <property type="molecule type" value="Genomic_DNA"/>
</dbReference>
<dbReference type="PANTHER" id="PTHR33452">
    <property type="entry name" value="OXIDOREDUCTASE CATD-RELATED"/>
    <property type="match status" value="1"/>
</dbReference>
<feature type="transmembrane region" description="Helical" evidence="7">
    <location>
        <begin position="76"/>
        <end position="93"/>
    </location>
</feature>
<keyword evidence="3" id="KW-1003">Cell membrane</keyword>
<feature type="transmembrane region" description="Helical" evidence="7">
    <location>
        <begin position="105"/>
        <end position="124"/>
    </location>
</feature>
<evidence type="ECO:0000256" key="3">
    <source>
        <dbReference type="ARBA" id="ARBA00022475"/>
    </source>
</evidence>
<dbReference type="Proteomes" id="UP001310022">
    <property type="component" value="Unassembled WGS sequence"/>
</dbReference>
<evidence type="ECO:0000256" key="1">
    <source>
        <dbReference type="ARBA" id="ARBA00004651"/>
    </source>
</evidence>
<dbReference type="InterPro" id="IPR051907">
    <property type="entry name" value="DoxX-like_oxidoreductase"/>
</dbReference>
<sequence>MNARFYSFSARLFFRIAFGCMMMVHGVSKLDLWMAKGNQVEFFNFLGLGSVLSLLLAIFAEMVCPLLIIIGVKSRIFSIPPMITMLVAAFLVHAEDPFAQKEKAILYFLGFLGIFLLGDGKYAMIPDYKSRSFWGFKKQTSAYSPKNRVLERV</sequence>
<evidence type="ECO:0000256" key="7">
    <source>
        <dbReference type="SAM" id="Phobius"/>
    </source>
</evidence>
<evidence type="ECO:0000313" key="8">
    <source>
        <dbReference type="EMBL" id="GJM61630.1"/>
    </source>
</evidence>
<gene>
    <name evidence="8" type="ORF">PEDI_21820</name>
</gene>
<evidence type="ECO:0000256" key="4">
    <source>
        <dbReference type="ARBA" id="ARBA00022692"/>
    </source>
</evidence>
<dbReference type="RefSeq" id="WP_338237134.1">
    <property type="nucleotide sequence ID" value="NZ_BQKE01000001.1"/>
</dbReference>
<protein>
    <recommendedName>
        <fullName evidence="10">DoxX family protein</fullName>
    </recommendedName>
</protein>
<dbReference type="PANTHER" id="PTHR33452:SF1">
    <property type="entry name" value="INNER MEMBRANE PROTEIN YPHA-RELATED"/>
    <property type="match status" value="1"/>
</dbReference>
<keyword evidence="6 7" id="KW-0472">Membrane</keyword>
<dbReference type="GO" id="GO:0005886">
    <property type="term" value="C:plasma membrane"/>
    <property type="evidence" value="ECO:0007669"/>
    <property type="project" value="UniProtKB-SubCell"/>
</dbReference>
<dbReference type="Pfam" id="PF07681">
    <property type="entry name" value="DoxX"/>
    <property type="match status" value="1"/>
</dbReference>
<evidence type="ECO:0000256" key="5">
    <source>
        <dbReference type="ARBA" id="ARBA00022989"/>
    </source>
</evidence>